<dbReference type="Proteomes" id="UP001333110">
    <property type="component" value="Unassembled WGS sequence"/>
</dbReference>
<evidence type="ECO:0000313" key="8">
    <source>
        <dbReference type="Proteomes" id="UP001333110"/>
    </source>
</evidence>
<keyword evidence="3" id="KW-0540">Nuclease</keyword>
<sequence length="191" mass="21592">MQKQFADHRKYATWYQSAPPEIQVHDIQPGDKVLVKIFSQKSKLELKWEGPYTVLLCSYFAVKVSGKENWIHHSHVKRENVRLNVNRVFVNVTCETTMPVLATLSPTTTSPTSIPLRMKKLTPQISEIGPYAIKNVGQQQVLFNPLWSLKRVELSMQVNVSAIKPTCAPFLGASSVGWLAWLHGQTLSHAK</sequence>
<dbReference type="AlphaFoldDB" id="A0AAN7RWA2"/>
<dbReference type="Pfam" id="PF18697">
    <property type="entry name" value="MLVIN_C"/>
    <property type="match status" value="1"/>
</dbReference>
<evidence type="ECO:0000256" key="2">
    <source>
        <dbReference type="ARBA" id="ARBA00022695"/>
    </source>
</evidence>
<keyword evidence="2" id="KW-0548">Nucleotidyltransferase</keyword>
<dbReference type="InterPro" id="IPR040643">
    <property type="entry name" value="MLVIN_C"/>
</dbReference>
<evidence type="ECO:0000256" key="3">
    <source>
        <dbReference type="ARBA" id="ARBA00022722"/>
    </source>
</evidence>
<gene>
    <name evidence="7" type="ORF">QYF61_019772</name>
</gene>
<keyword evidence="5" id="KW-0378">Hydrolase</keyword>
<evidence type="ECO:0000313" key="7">
    <source>
        <dbReference type="EMBL" id="KAK4811141.1"/>
    </source>
</evidence>
<dbReference type="GO" id="GO:0016787">
    <property type="term" value="F:hydrolase activity"/>
    <property type="evidence" value="ECO:0007669"/>
    <property type="project" value="UniProtKB-KW"/>
</dbReference>
<organism evidence="7 8">
    <name type="scientific">Mycteria americana</name>
    <name type="common">Wood stork</name>
    <dbReference type="NCBI Taxonomy" id="33587"/>
    <lineage>
        <taxon>Eukaryota</taxon>
        <taxon>Metazoa</taxon>
        <taxon>Chordata</taxon>
        <taxon>Craniata</taxon>
        <taxon>Vertebrata</taxon>
        <taxon>Euteleostomi</taxon>
        <taxon>Archelosauria</taxon>
        <taxon>Archosauria</taxon>
        <taxon>Dinosauria</taxon>
        <taxon>Saurischia</taxon>
        <taxon>Theropoda</taxon>
        <taxon>Coelurosauria</taxon>
        <taxon>Aves</taxon>
        <taxon>Neognathae</taxon>
        <taxon>Neoaves</taxon>
        <taxon>Aequornithes</taxon>
        <taxon>Ciconiiformes</taxon>
        <taxon>Ciconiidae</taxon>
        <taxon>Mycteria</taxon>
    </lineage>
</organism>
<name>A0AAN7RWA2_MYCAM</name>
<protein>
    <recommendedName>
        <fullName evidence="6">Murine leukemia virus integrase C-terminal domain-containing protein</fullName>
    </recommendedName>
</protein>
<reference evidence="7 8" key="1">
    <citation type="journal article" date="2023" name="J. Hered.">
        <title>Chromosome-level genome of the wood stork (Mycteria americana) provides insight into avian chromosome evolution.</title>
        <authorList>
            <person name="Flamio R. Jr."/>
            <person name="Ramstad K.M."/>
        </authorList>
    </citation>
    <scope>NUCLEOTIDE SEQUENCE [LARGE SCALE GENOMIC DNA]</scope>
    <source>
        <strain evidence="7">JAX WOST 10</strain>
    </source>
</reference>
<accession>A0AAN7RWA2</accession>
<evidence type="ECO:0000259" key="6">
    <source>
        <dbReference type="Pfam" id="PF18697"/>
    </source>
</evidence>
<evidence type="ECO:0000256" key="4">
    <source>
        <dbReference type="ARBA" id="ARBA00022759"/>
    </source>
</evidence>
<proteinExistence type="predicted"/>
<dbReference type="GO" id="GO:0004519">
    <property type="term" value="F:endonuclease activity"/>
    <property type="evidence" value="ECO:0007669"/>
    <property type="project" value="UniProtKB-KW"/>
</dbReference>
<dbReference type="Gene3D" id="2.30.30.850">
    <property type="match status" value="1"/>
</dbReference>
<evidence type="ECO:0000256" key="1">
    <source>
        <dbReference type="ARBA" id="ARBA00022679"/>
    </source>
</evidence>
<keyword evidence="8" id="KW-1185">Reference proteome</keyword>
<dbReference type="EMBL" id="JAUNZN010000018">
    <property type="protein sequence ID" value="KAK4811141.1"/>
    <property type="molecule type" value="Genomic_DNA"/>
</dbReference>
<evidence type="ECO:0000256" key="5">
    <source>
        <dbReference type="ARBA" id="ARBA00022801"/>
    </source>
</evidence>
<dbReference type="GO" id="GO:0016779">
    <property type="term" value="F:nucleotidyltransferase activity"/>
    <property type="evidence" value="ECO:0007669"/>
    <property type="project" value="UniProtKB-KW"/>
</dbReference>
<feature type="domain" description="Murine leukemia virus integrase C-terminal" evidence="6">
    <location>
        <begin position="25"/>
        <end position="79"/>
    </location>
</feature>
<comment type="caution">
    <text evidence="7">The sequence shown here is derived from an EMBL/GenBank/DDBJ whole genome shotgun (WGS) entry which is preliminary data.</text>
</comment>
<keyword evidence="1" id="KW-0808">Transferase</keyword>
<keyword evidence="4" id="KW-0255">Endonuclease</keyword>